<sequence>MAYPKKGIGLLFRKIVVGVTSVAVLSGCSLDLNISGSSVEMADVCIPGMYDVCIQGMYDDDSNAYVPLMNGDIVEIDDNVVDSYVLPDRQKIVYLTADDKIYLMNVADEDKDLICDTAAYLGIVKNEGFVYADTKGNYYRYSLEDDTSVELGTSYYCPIDNFNLIYFKDNAAYILKPSSDEPEKLGNCEVDWSVLFVSNDGNTVIWYTSDDDSIDLYMYSDGEKSKIGSYGISQEYGYVHVDYNQTQTSIVAFPTGADYLFLINSGNEPVKIQLSGGLVSDDFYTSNGILVHDTSDKIDGLYCVVNDNNGKSICYITDDGEHEEVVSGVNQFATYEGYLYYTDDNDNLRQAKLDKAELKDEEKIAGDVGIMHDDCINGYVYYAKDVSRNDKNGNLYVYKNSSEPQKIASDVSLSFYVNGDGDIKGSLSTDGKTIYYYKNISSIDDTYNCGSLCKYTYGDEDSITISDDVMLNYERSSCFMRYIKNDLIIYLKYDSVENGVFYMDWYFYDGKDSERMAKRLKWTS</sequence>
<dbReference type="Proteomes" id="UP000184278">
    <property type="component" value="Unassembled WGS sequence"/>
</dbReference>
<organism evidence="1 2">
    <name type="scientific">Butyrivibrio fibrisolvens DSM 3071</name>
    <dbReference type="NCBI Taxonomy" id="1121131"/>
    <lineage>
        <taxon>Bacteria</taxon>
        <taxon>Bacillati</taxon>
        <taxon>Bacillota</taxon>
        <taxon>Clostridia</taxon>
        <taxon>Lachnospirales</taxon>
        <taxon>Lachnospiraceae</taxon>
        <taxon>Butyrivibrio</taxon>
    </lineage>
</organism>
<protein>
    <recommendedName>
        <fullName evidence="3">DUF5050 domain-containing protein</fullName>
    </recommendedName>
</protein>
<keyword evidence="2" id="KW-1185">Reference proteome</keyword>
<gene>
    <name evidence="1" type="ORF">SAMN02745229_02377</name>
</gene>
<dbReference type="SUPFAM" id="SSF82171">
    <property type="entry name" value="DPP6 N-terminal domain-like"/>
    <property type="match status" value="1"/>
</dbReference>
<evidence type="ECO:0008006" key="3">
    <source>
        <dbReference type="Google" id="ProtNLM"/>
    </source>
</evidence>
<reference evidence="2" key="1">
    <citation type="submission" date="2016-11" db="EMBL/GenBank/DDBJ databases">
        <authorList>
            <person name="Varghese N."/>
            <person name="Submissions S."/>
        </authorList>
    </citation>
    <scope>NUCLEOTIDE SEQUENCE [LARGE SCALE GENOMIC DNA]</scope>
    <source>
        <strain evidence="2">DSM 3071</strain>
    </source>
</reference>
<dbReference type="EMBL" id="FQXK01000019">
    <property type="protein sequence ID" value="SHI24687.1"/>
    <property type="molecule type" value="Genomic_DNA"/>
</dbReference>
<dbReference type="PROSITE" id="PS51257">
    <property type="entry name" value="PROKAR_LIPOPROTEIN"/>
    <property type="match status" value="1"/>
</dbReference>
<proteinExistence type="predicted"/>
<dbReference type="AlphaFoldDB" id="A0A1M5ZK67"/>
<accession>A0A1M5ZK67</accession>
<name>A0A1M5ZK67_BUTFI</name>
<evidence type="ECO:0000313" key="2">
    <source>
        <dbReference type="Proteomes" id="UP000184278"/>
    </source>
</evidence>
<evidence type="ECO:0000313" key="1">
    <source>
        <dbReference type="EMBL" id="SHI24687.1"/>
    </source>
</evidence>